<evidence type="ECO:0000256" key="6">
    <source>
        <dbReference type="ARBA" id="ARBA00041184"/>
    </source>
</evidence>
<reference evidence="10" key="1">
    <citation type="submission" date="2023-03" db="UniProtKB">
        <authorList>
            <consortium name="WormBaseParasite"/>
        </authorList>
    </citation>
    <scope>IDENTIFICATION</scope>
</reference>
<evidence type="ECO:0000256" key="5">
    <source>
        <dbReference type="ARBA" id="ARBA00022691"/>
    </source>
</evidence>
<evidence type="ECO:0000256" key="4">
    <source>
        <dbReference type="ARBA" id="ARBA00022679"/>
    </source>
</evidence>
<dbReference type="Proteomes" id="UP000036681">
    <property type="component" value="Unplaced"/>
</dbReference>
<feature type="active site" description="Proton acceptor" evidence="7">
    <location>
        <position position="204"/>
    </location>
</feature>
<dbReference type="InterPro" id="IPR029063">
    <property type="entry name" value="SAM-dependent_MTases_sf"/>
</dbReference>
<dbReference type="PANTHER" id="PTHR10920">
    <property type="entry name" value="RIBOSOMAL RNA METHYLTRANSFERASE"/>
    <property type="match status" value="1"/>
</dbReference>
<evidence type="ECO:0000313" key="10">
    <source>
        <dbReference type="WBParaSite" id="ALUE_0000673301-mRNA-1"/>
    </source>
</evidence>
<keyword evidence="5 7" id="KW-0949">S-adenosyl-L-methionine</keyword>
<feature type="domain" description="Ribosomal RNA methyltransferase FtsJ" evidence="8">
    <location>
        <begin position="61"/>
        <end position="246"/>
    </location>
</feature>
<evidence type="ECO:0000256" key="1">
    <source>
        <dbReference type="ARBA" id="ARBA00009258"/>
    </source>
</evidence>
<dbReference type="WBParaSite" id="ALUE_0000673301-mRNA-1">
    <property type="protein sequence ID" value="ALUE_0000673301-mRNA-1"/>
    <property type="gene ID" value="ALUE_0000673301"/>
</dbReference>
<dbReference type="HAMAP" id="MF_01547">
    <property type="entry name" value="RNA_methyltr_E"/>
    <property type="match status" value="1"/>
</dbReference>
<keyword evidence="2" id="KW-0698">rRNA processing</keyword>
<evidence type="ECO:0000256" key="3">
    <source>
        <dbReference type="ARBA" id="ARBA00022603"/>
    </source>
</evidence>
<proteinExistence type="inferred from homology"/>
<evidence type="ECO:0000256" key="7">
    <source>
        <dbReference type="PIRSR" id="PIRSR005461-1"/>
    </source>
</evidence>
<dbReference type="InterPro" id="IPR015507">
    <property type="entry name" value="rRNA-MeTfrase_E"/>
</dbReference>
<evidence type="ECO:0000259" key="8">
    <source>
        <dbReference type="Pfam" id="PF01728"/>
    </source>
</evidence>
<dbReference type="Gene3D" id="3.40.50.150">
    <property type="entry name" value="Vaccinia Virus protein VP39"/>
    <property type="match status" value="1"/>
</dbReference>
<dbReference type="InterPro" id="IPR050082">
    <property type="entry name" value="RNA_methyltr_RlmE"/>
</dbReference>
<name>A0A9J2PBE6_ASCLU</name>
<keyword evidence="9" id="KW-1185">Reference proteome</keyword>
<organism evidence="9 10">
    <name type="scientific">Ascaris lumbricoides</name>
    <name type="common">Giant roundworm</name>
    <dbReference type="NCBI Taxonomy" id="6252"/>
    <lineage>
        <taxon>Eukaryota</taxon>
        <taxon>Metazoa</taxon>
        <taxon>Ecdysozoa</taxon>
        <taxon>Nematoda</taxon>
        <taxon>Chromadorea</taxon>
        <taxon>Rhabditida</taxon>
        <taxon>Spirurina</taxon>
        <taxon>Ascaridomorpha</taxon>
        <taxon>Ascaridoidea</taxon>
        <taxon>Ascarididae</taxon>
        <taxon>Ascaris</taxon>
    </lineage>
</organism>
<dbReference type="SUPFAM" id="SSF53335">
    <property type="entry name" value="S-adenosyl-L-methionine-dependent methyltransferases"/>
    <property type="match status" value="1"/>
</dbReference>
<dbReference type="GO" id="GO:0005739">
    <property type="term" value="C:mitochondrion"/>
    <property type="evidence" value="ECO:0007669"/>
    <property type="project" value="TreeGrafter"/>
</dbReference>
<evidence type="ECO:0000256" key="2">
    <source>
        <dbReference type="ARBA" id="ARBA00022552"/>
    </source>
</evidence>
<keyword evidence="4" id="KW-0808">Transferase</keyword>
<dbReference type="InterPro" id="IPR002877">
    <property type="entry name" value="RNA_MeTrfase_FtsJ_dom"/>
</dbReference>
<keyword evidence="3" id="KW-0489">Methyltransferase</keyword>
<evidence type="ECO:0000313" key="9">
    <source>
        <dbReference type="Proteomes" id="UP000036681"/>
    </source>
</evidence>
<accession>A0A9J2PBE6</accession>
<dbReference type="GO" id="GO:0008650">
    <property type="term" value="F:rRNA (uridine-2'-O-)-methyltransferase activity"/>
    <property type="evidence" value="ECO:0007669"/>
    <property type="project" value="TreeGrafter"/>
</dbReference>
<comment type="similarity">
    <text evidence="1">Belongs to the class I-like SAM-binding methyltransferase superfamily. RNA methyltransferase RlmE family.</text>
</comment>
<protein>
    <recommendedName>
        <fullName evidence="6">rRNA methyltransferase 2, mitochondrial</fullName>
    </recommendedName>
</protein>
<dbReference type="Pfam" id="PF01728">
    <property type="entry name" value="FtsJ"/>
    <property type="match status" value="1"/>
</dbReference>
<dbReference type="PIRSF" id="PIRSF005461">
    <property type="entry name" value="23S_rRNA_mtase"/>
    <property type="match status" value="1"/>
</dbReference>
<dbReference type="PANTHER" id="PTHR10920:SF18">
    <property type="entry name" value="RRNA METHYLTRANSFERASE 2, MITOCHONDRIAL"/>
    <property type="match status" value="1"/>
</dbReference>
<sequence>MNFLPCCFVAKRCDGLLVGANQYVRRFANNTKTAKKRAITTKYIRRQLRDEFVLKAREHSYRARSAFKLIEINNRYKFINRGAVVVDVGSAPGSWCQVIAELVHKEHHKDAYVLGIDLQPMVPLAGVDLITMADITSPETHHRIKQYLSGRSVDAVVSDMAPNPSGDKTVDHERIIALCEQLLSFCCGNAAVIPLKKGGTFLCKIWDGQRRLQLIESLKGYFHIVHNIKPDASRDHSAELYLLAMKRK</sequence>
<dbReference type="AlphaFoldDB" id="A0A9J2PBE6"/>